<organism evidence="2 3">
    <name type="scientific">Potamilus streckersoni</name>
    <dbReference type="NCBI Taxonomy" id="2493646"/>
    <lineage>
        <taxon>Eukaryota</taxon>
        <taxon>Metazoa</taxon>
        <taxon>Spiralia</taxon>
        <taxon>Lophotrochozoa</taxon>
        <taxon>Mollusca</taxon>
        <taxon>Bivalvia</taxon>
        <taxon>Autobranchia</taxon>
        <taxon>Heteroconchia</taxon>
        <taxon>Palaeoheterodonta</taxon>
        <taxon>Unionida</taxon>
        <taxon>Unionoidea</taxon>
        <taxon>Unionidae</taxon>
        <taxon>Ambleminae</taxon>
        <taxon>Lampsilini</taxon>
        <taxon>Potamilus</taxon>
    </lineage>
</organism>
<protein>
    <submittedName>
        <fullName evidence="2">Uncharacterized protein</fullName>
    </submittedName>
</protein>
<feature type="non-terminal residue" evidence="2">
    <location>
        <position position="63"/>
    </location>
</feature>
<keyword evidence="3" id="KW-1185">Reference proteome</keyword>
<reference evidence="2" key="1">
    <citation type="journal article" date="2021" name="Genome Biol. Evol.">
        <title>A High-Quality Reference Genome for a Parasitic Bivalve with Doubly Uniparental Inheritance (Bivalvia: Unionida).</title>
        <authorList>
            <person name="Smith C.H."/>
        </authorList>
    </citation>
    <scope>NUCLEOTIDE SEQUENCE</scope>
    <source>
        <strain evidence="2">CHS0354</strain>
    </source>
</reference>
<reference evidence="2" key="3">
    <citation type="submission" date="2023-05" db="EMBL/GenBank/DDBJ databases">
        <authorList>
            <person name="Smith C.H."/>
        </authorList>
    </citation>
    <scope>NUCLEOTIDE SEQUENCE</scope>
    <source>
        <strain evidence="2">CHS0354</strain>
        <tissue evidence="2">Mantle</tissue>
    </source>
</reference>
<proteinExistence type="predicted"/>
<reference evidence="2" key="2">
    <citation type="journal article" date="2021" name="Genome Biol. Evol.">
        <title>Developing a high-quality reference genome for a parasitic bivalve with doubly uniparental inheritance (Bivalvia: Unionida).</title>
        <authorList>
            <person name="Smith C.H."/>
        </authorList>
    </citation>
    <scope>NUCLEOTIDE SEQUENCE</scope>
    <source>
        <strain evidence="2">CHS0354</strain>
        <tissue evidence="2">Mantle</tissue>
    </source>
</reference>
<feature type="compositionally biased region" description="Low complexity" evidence="1">
    <location>
        <begin position="25"/>
        <end position="35"/>
    </location>
</feature>
<evidence type="ECO:0000313" key="3">
    <source>
        <dbReference type="Proteomes" id="UP001195483"/>
    </source>
</evidence>
<name>A0AAE0SXZ0_9BIVA</name>
<evidence type="ECO:0000313" key="2">
    <source>
        <dbReference type="EMBL" id="KAK3599996.1"/>
    </source>
</evidence>
<dbReference type="AlphaFoldDB" id="A0AAE0SXZ0"/>
<feature type="region of interest" description="Disordered" evidence="1">
    <location>
        <begin position="1"/>
        <end position="63"/>
    </location>
</feature>
<accession>A0AAE0SXZ0</accession>
<feature type="compositionally biased region" description="Basic and acidic residues" evidence="1">
    <location>
        <begin position="54"/>
        <end position="63"/>
    </location>
</feature>
<dbReference type="EMBL" id="JAEAOA010000768">
    <property type="protein sequence ID" value="KAK3599996.1"/>
    <property type="molecule type" value="Genomic_DNA"/>
</dbReference>
<evidence type="ECO:0000256" key="1">
    <source>
        <dbReference type="SAM" id="MobiDB-lite"/>
    </source>
</evidence>
<comment type="caution">
    <text evidence="2">The sequence shown here is derived from an EMBL/GenBank/DDBJ whole genome shotgun (WGS) entry which is preliminary data.</text>
</comment>
<dbReference type="Proteomes" id="UP001195483">
    <property type="component" value="Unassembled WGS sequence"/>
</dbReference>
<sequence length="63" mass="7122">MEKKYLNYNQAKHDKDNKNIIPPRTTTTTTITTITNPSVQQTTKPAPTTPIPARLDDNGRNQK</sequence>
<feature type="compositionally biased region" description="Basic and acidic residues" evidence="1">
    <location>
        <begin position="1"/>
        <end position="18"/>
    </location>
</feature>
<gene>
    <name evidence="2" type="ORF">CHS0354_012656</name>
</gene>